<keyword evidence="7" id="KW-0539">Nucleus</keyword>
<feature type="compositionally biased region" description="Basic and acidic residues" evidence="11">
    <location>
        <begin position="600"/>
        <end position="622"/>
    </location>
</feature>
<feature type="region of interest" description="Disordered" evidence="11">
    <location>
        <begin position="198"/>
        <end position="242"/>
    </location>
</feature>
<feature type="compositionally biased region" description="Low complexity" evidence="11">
    <location>
        <begin position="840"/>
        <end position="858"/>
    </location>
</feature>
<gene>
    <name evidence="12" type="ORF">EW145_g163</name>
</gene>
<evidence type="ECO:0000313" key="12">
    <source>
        <dbReference type="EMBL" id="THH12140.1"/>
    </source>
</evidence>
<evidence type="ECO:0000256" key="11">
    <source>
        <dbReference type="SAM" id="MobiDB-lite"/>
    </source>
</evidence>
<evidence type="ECO:0000256" key="3">
    <source>
        <dbReference type="ARBA" id="ARBA00022664"/>
    </source>
</evidence>
<feature type="compositionally biased region" description="Low complexity" evidence="11">
    <location>
        <begin position="661"/>
        <end position="672"/>
    </location>
</feature>
<keyword evidence="5" id="KW-0677">Repeat</keyword>
<dbReference type="Proteomes" id="UP000308199">
    <property type="component" value="Unassembled WGS sequence"/>
</dbReference>
<feature type="region of interest" description="Disordered" evidence="11">
    <location>
        <begin position="1033"/>
        <end position="1068"/>
    </location>
</feature>
<keyword evidence="13" id="KW-1185">Reference proteome</keyword>
<dbReference type="OrthoDB" id="10257301at2759"/>
<evidence type="ECO:0000256" key="10">
    <source>
        <dbReference type="SAM" id="Coils"/>
    </source>
</evidence>
<dbReference type="GO" id="GO:0000398">
    <property type="term" value="P:mRNA splicing, via spliceosome"/>
    <property type="evidence" value="ECO:0007669"/>
    <property type="project" value="InterPro"/>
</dbReference>
<dbReference type="PANTHER" id="PTHR43979">
    <property type="entry name" value="PRE-MRNA-PROCESSING FACTOR 17"/>
    <property type="match status" value="1"/>
</dbReference>
<evidence type="ECO:0000313" key="13">
    <source>
        <dbReference type="Proteomes" id="UP000308199"/>
    </source>
</evidence>
<evidence type="ECO:0000256" key="8">
    <source>
        <dbReference type="ARBA" id="ARBA00068146"/>
    </source>
</evidence>
<feature type="compositionally biased region" description="Acidic residues" evidence="11">
    <location>
        <begin position="212"/>
        <end position="225"/>
    </location>
</feature>
<feature type="region of interest" description="Disordered" evidence="11">
    <location>
        <begin position="960"/>
        <end position="1006"/>
    </location>
</feature>
<proteinExistence type="predicted"/>
<dbReference type="InterPro" id="IPR001680">
    <property type="entry name" value="WD40_rpt"/>
</dbReference>
<dbReference type="SMART" id="SM00320">
    <property type="entry name" value="WD40"/>
    <property type="match status" value="4"/>
</dbReference>
<feature type="region of interest" description="Disordered" evidence="11">
    <location>
        <begin position="1"/>
        <end position="24"/>
    </location>
</feature>
<dbReference type="FunFam" id="2.130.10.10:FF:000034">
    <property type="entry name" value="Pre-mRNA-processing factor 17, putative"/>
    <property type="match status" value="1"/>
</dbReference>
<feature type="coiled-coil region" evidence="10">
    <location>
        <begin position="1125"/>
        <end position="1159"/>
    </location>
</feature>
<accession>A0A4S4LPW6</accession>
<dbReference type="SUPFAM" id="SSF50978">
    <property type="entry name" value="WD40 repeat-like"/>
    <property type="match status" value="1"/>
</dbReference>
<feature type="compositionally biased region" description="Polar residues" evidence="11">
    <location>
        <begin position="1059"/>
        <end position="1068"/>
    </location>
</feature>
<dbReference type="PROSITE" id="PS50082">
    <property type="entry name" value="WD_REPEATS_2"/>
    <property type="match status" value="1"/>
</dbReference>
<keyword evidence="3" id="KW-0507">mRNA processing</keyword>
<dbReference type="PROSITE" id="PS50294">
    <property type="entry name" value="WD_REPEATS_REGION"/>
    <property type="match status" value="1"/>
</dbReference>
<comment type="caution">
    <text evidence="12">The sequence shown here is derived from an EMBL/GenBank/DDBJ whole genome shotgun (WGS) entry which is preliminary data.</text>
</comment>
<dbReference type="InterPro" id="IPR036322">
    <property type="entry name" value="WD40_repeat_dom_sf"/>
</dbReference>
<evidence type="ECO:0000256" key="5">
    <source>
        <dbReference type="ARBA" id="ARBA00022737"/>
    </source>
</evidence>
<dbReference type="EMBL" id="SGPK01000003">
    <property type="protein sequence ID" value="THH12140.1"/>
    <property type="molecule type" value="Genomic_DNA"/>
</dbReference>
<sequence length="1316" mass="144428">MPLIQGYSSDENDAAMSPTGDAFGISAIPAPKKARIEQASLEKVDSSAPDVLIEDPLKQTSLITRPSDTQMNVNIPYSDMTLPIQGPENPFSDRSRFENQNALAGHVEEQAMTEHSFRQQHLTYNILGYSANPSTDPDAPAILGSVEKARANDFATVGSLSVSHAKRKELKRKRMPKGDVDIVEGEGAYVGPWAGWEGDDVSTELPEGALDAGDEEEEEEEEEEPIPTRRKAKGKRGTAGQESSIFHGKSMTDYQGRTYMHPPLAEAPHIMQEPGTQDCFIPKVGSMDTKIKLWDVYSTGNCLRTFMGHTKAVKDMKLWDTETGQCIKRFSNGKIPYVIKFHPDEDKQNIFMAGMSDKKIIQYDMDSGEITQEYDQHLGPVNTITFVDENRRFVTTSDDKTIRAWDFDIPVVIKYIAEPFMHSMPAVTLHPSNNQILIYSTDNFRQNRKKRFAGHSVAGYACQIGFSPDGKWVSSGDSSGDVVFWDWKTGRIKSRLKAHQKVVIAHEWLPHETSKVLTASWDGVARKSQVNHNRTRTRYTTHGEHDVHELETKLTTVVATMASITNKSPEAAKPAKRSTRNSIRHSLNLASVGKALADVMNKDGKESDRRKSTMSLRKDVSSRRVSTVGFARGKSTLDPVLEGHSRTITSPDLKTVTQSTRSSSSLQAAGRSSVDETGSKVTTTATPQMATLNRVALRPRKPPTGSALPKYRPKSAIVEGLPRRSISPVHAGTRRKHSSTEEDRDNSSTCAHIVHSPMENVNRPISPIPRRASKAVPSPPAKNGGDKPTTPRKERVSRDSPATSTPPRPKKTQRPSSSSSSSSVVKRTGLPRPSHREDSPVSSSSSPKTPTSTKSAASRYYNAHSGGRESPSPLRSSSALNGSPSARRKTVKSFVDSESESNQNTPTAIAVMNAYECSSEGPGNDSVDDVEFMLAAMASPSAPTPAIPRIRATLQVPYAPETPSRASLRPQRSTLGLSLAPPDDMPSLPPSRKSSPDRRPSAERSSIASWEKLADLSVEINAAELGGGLITELDLPTTPGMLSPSPSVMRLDSERGGQESPTPLTLPSPGGYTSISQVLLPAVTPSPAPVMHSLHSNQFFDDGYNGSSDLPVMDSAMVTLLKLQLASVENLAKERLSQITQMEEQMHALKEVRKREERGLLPHVNELEERLHETLVMRELDHESSDAGACRGVLEDTIDSHAQCRDALEEYARQAESSHREAISNIISEFSDRERAERAQLLLQVEKKQQLVFAVSDAGKHWQHVRSVADEELGAIRANRETLAVLRAGLDFFEAQVHISRCIHIPPLAATRFHLT</sequence>
<feature type="repeat" description="WD" evidence="9">
    <location>
        <begin position="374"/>
        <end position="408"/>
    </location>
</feature>
<feature type="region of interest" description="Disordered" evidence="11">
    <location>
        <begin position="600"/>
        <end position="624"/>
    </location>
</feature>
<evidence type="ECO:0000256" key="6">
    <source>
        <dbReference type="ARBA" id="ARBA00023187"/>
    </source>
</evidence>
<keyword evidence="2 9" id="KW-0853">WD repeat</keyword>
<evidence type="ECO:0000256" key="7">
    <source>
        <dbReference type="ARBA" id="ARBA00023242"/>
    </source>
</evidence>
<dbReference type="Pfam" id="PF00400">
    <property type="entry name" value="WD40"/>
    <property type="match status" value="2"/>
</dbReference>
<dbReference type="GO" id="GO:0003729">
    <property type="term" value="F:mRNA binding"/>
    <property type="evidence" value="ECO:0007669"/>
    <property type="project" value="TreeGrafter"/>
</dbReference>
<dbReference type="PANTHER" id="PTHR43979:SF1">
    <property type="entry name" value="PRE-MRNA-PROCESSING FACTOR 17"/>
    <property type="match status" value="1"/>
</dbReference>
<evidence type="ECO:0000256" key="4">
    <source>
        <dbReference type="ARBA" id="ARBA00022728"/>
    </source>
</evidence>
<keyword evidence="6" id="KW-0508">mRNA splicing</keyword>
<feature type="compositionally biased region" description="Low complexity" evidence="11">
    <location>
        <begin position="814"/>
        <end position="828"/>
    </location>
</feature>
<feature type="region of interest" description="Disordered" evidence="11">
    <location>
        <begin position="636"/>
        <end position="907"/>
    </location>
</feature>
<feature type="compositionally biased region" description="Polar residues" evidence="11">
    <location>
        <begin position="873"/>
        <end position="884"/>
    </location>
</feature>
<feature type="compositionally biased region" description="Polar residues" evidence="11">
    <location>
        <begin position="646"/>
        <end position="660"/>
    </location>
</feature>
<evidence type="ECO:0000256" key="2">
    <source>
        <dbReference type="ARBA" id="ARBA00022574"/>
    </source>
</evidence>
<reference evidence="12 13" key="1">
    <citation type="submission" date="2019-02" db="EMBL/GenBank/DDBJ databases">
        <title>Genome sequencing of the rare red list fungi Phellinidium pouzarii.</title>
        <authorList>
            <person name="Buettner E."/>
            <person name="Kellner H."/>
        </authorList>
    </citation>
    <scope>NUCLEOTIDE SEQUENCE [LARGE SCALE GENOMIC DNA]</scope>
    <source>
        <strain evidence="12 13">DSM 108285</strain>
    </source>
</reference>
<name>A0A4S4LPW6_9AGAM</name>
<feature type="compositionally biased region" description="Polar residues" evidence="11">
    <location>
        <begin position="679"/>
        <end position="691"/>
    </location>
</feature>
<dbReference type="Gene3D" id="2.130.10.10">
    <property type="entry name" value="YVTN repeat-like/Quinoprotein amine dehydrogenase"/>
    <property type="match status" value="1"/>
</dbReference>
<comment type="subcellular location">
    <subcellularLocation>
        <location evidence="1">Nucleus</location>
    </subcellularLocation>
</comment>
<dbReference type="InterPro" id="IPR015943">
    <property type="entry name" value="WD40/YVTN_repeat-like_dom_sf"/>
</dbReference>
<keyword evidence="4" id="KW-0747">Spliceosome</keyword>
<feature type="compositionally biased region" description="Basic and acidic residues" evidence="11">
    <location>
        <begin position="789"/>
        <end position="798"/>
    </location>
</feature>
<protein>
    <recommendedName>
        <fullName evidence="8">Pre-mRNA-processing factor 17</fullName>
    </recommendedName>
</protein>
<dbReference type="GO" id="GO:0071013">
    <property type="term" value="C:catalytic step 2 spliceosome"/>
    <property type="evidence" value="ECO:0007669"/>
    <property type="project" value="InterPro"/>
</dbReference>
<evidence type="ECO:0000256" key="1">
    <source>
        <dbReference type="ARBA" id="ARBA00004123"/>
    </source>
</evidence>
<organism evidence="12 13">
    <name type="scientific">Phellinidium pouzarii</name>
    <dbReference type="NCBI Taxonomy" id="167371"/>
    <lineage>
        <taxon>Eukaryota</taxon>
        <taxon>Fungi</taxon>
        <taxon>Dikarya</taxon>
        <taxon>Basidiomycota</taxon>
        <taxon>Agaricomycotina</taxon>
        <taxon>Agaricomycetes</taxon>
        <taxon>Hymenochaetales</taxon>
        <taxon>Hymenochaetaceae</taxon>
        <taxon>Phellinidium</taxon>
    </lineage>
</organism>
<evidence type="ECO:0000256" key="9">
    <source>
        <dbReference type="PROSITE-ProRule" id="PRU00221"/>
    </source>
</evidence>
<keyword evidence="10" id="KW-0175">Coiled coil</keyword>
<dbReference type="InterPro" id="IPR032847">
    <property type="entry name" value="PRPF17"/>
</dbReference>
<dbReference type="CDD" id="cd00200">
    <property type="entry name" value="WD40"/>
    <property type="match status" value="1"/>
</dbReference>